<keyword evidence="3" id="KW-1185">Reference proteome</keyword>
<dbReference type="EMBL" id="CP001157">
    <property type="protein sequence ID" value="ACO79375.1"/>
    <property type="molecule type" value="Genomic_DNA"/>
</dbReference>
<dbReference type="RefSeq" id="WP_012701759.1">
    <property type="nucleotide sequence ID" value="NC_012560.1"/>
</dbReference>
<dbReference type="GeneID" id="88186280"/>
<organism evidence="2 3">
    <name type="scientific">Azotobacter vinelandii (strain DJ / ATCC BAA-1303)</name>
    <dbReference type="NCBI Taxonomy" id="322710"/>
    <lineage>
        <taxon>Bacteria</taxon>
        <taxon>Pseudomonadati</taxon>
        <taxon>Pseudomonadota</taxon>
        <taxon>Gammaproteobacteria</taxon>
        <taxon>Pseudomonadales</taxon>
        <taxon>Pseudomonadaceae</taxon>
        <taxon>Azotobacter</taxon>
    </lineage>
</organism>
<evidence type="ECO:0000313" key="2">
    <source>
        <dbReference type="EMBL" id="ACO79375.1"/>
    </source>
</evidence>
<dbReference type="Proteomes" id="UP000002424">
    <property type="component" value="Chromosome"/>
</dbReference>
<evidence type="ECO:0000256" key="1">
    <source>
        <dbReference type="SAM" id="MobiDB-lite"/>
    </source>
</evidence>
<dbReference type="HOGENOM" id="CLU_037957_5_0_6"/>
<dbReference type="AlphaFoldDB" id="C1DP22"/>
<reference evidence="2 3" key="1">
    <citation type="journal article" date="2009" name="J. Bacteriol.">
        <title>Genome sequence of Azotobacter vinelandii, an obligate aerobe specialized to support diverse anaerobic metabolic processes.</title>
        <authorList>
            <person name="Setubal J.C."/>
            <person name="dos Santos P."/>
            <person name="Goldman B.S."/>
            <person name="Ertesvag H."/>
            <person name="Espin G."/>
            <person name="Rubio L.M."/>
            <person name="Valla S."/>
            <person name="Almeida N.F."/>
            <person name="Balasubramanian D."/>
            <person name="Cromes L."/>
            <person name="Curatti L."/>
            <person name="Du Z."/>
            <person name="Godsy E."/>
            <person name="Goodner B."/>
            <person name="Hellner-Burris K."/>
            <person name="Hernandez J.A."/>
            <person name="Houmiel K."/>
            <person name="Imperial J."/>
            <person name="Kennedy C."/>
            <person name="Larson T.J."/>
            <person name="Latreille P."/>
            <person name="Ligon L.S."/>
            <person name="Lu J."/>
            <person name="Maerk M."/>
            <person name="Miller N.M."/>
            <person name="Norton S."/>
            <person name="O'Carroll I.P."/>
            <person name="Paulsen I."/>
            <person name="Raulfs E.C."/>
            <person name="Roemer R."/>
            <person name="Rosser J."/>
            <person name="Segura D."/>
            <person name="Slater S."/>
            <person name="Stricklin S.L."/>
            <person name="Studholme D.J."/>
            <person name="Sun J."/>
            <person name="Viana C.J."/>
            <person name="Wallin E."/>
            <person name="Wang B."/>
            <person name="Wheeler C."/>
            <person name="Zhu H."/>
            <person name="Dean D.R."/>
            <person name="Dixon R."/>
            <person name="Wood D."/>
        </authorList>
    </citation>
    <scope>NUCLEOTIDE SEQUENCE [LARGE SCALE GENOMIC DNA]</scope>
    <source>
        <strain evidence="3">DJ / ATCC BAA-1303</strain>
    </source>
</reference>
<dbReference type="PANTHER" id="PTHR35862">
    <property type="entry name" value="FELS-2 PROPHAGE PROTEIN"/>
    <property type="match status" value="1"/>
</dbReference>
<protein>
    <submittedName>
        <fullName evidence="2">Phage late control D protein</fullName>
    </submittedName>
</protein>
<name>C1DP22_AZOVD</name>
<dbReference type="Pfam" id="PF05954">
    <property type="entry name" value="Phage_GPD"/>
    <property type="match status" value="1"/>
</dbReference>
<proteinExistence type="predicted"/>
<feature type="compositionally biased region" description="Basic and acidic residues" evidence="1">
    <location>
        <begin position="253"/>
        <end position="264"/>
    </location>
</feature>
<dbReference type="KEGG" id="avn:Avin_32130"/>
<dbReference type="PANTHER" id="PTHR35862:SF3">
    <property type="entry name" value="FELS-2 PROPHAGE PROTEIN"/>
    <property type="match status" value="1"/>
</dbReference>
<feature type="region of interest" description="Disordered" evidence="1">
    <location>
        <begin position="214"/>
        <end position="274"/>
    </location>
</feature>
<dbReference type="eggNOG" id="COG3500">
    <property type="taxonomic scope" value="Bacteria"/>
</dbReference>
<gene>
    <name evidence="2" type="ordered locus">Avin_32130</name>
</gene>
<accession>C1DP22</accession>
<sequence length="274" mass="29871">MQADFELFADGQDITALLRDRLLELRIVDKAGLESDELEISLDDRDGRMAFPPKGARLRVSLGWKGRSLSPMGTYTVDEIELSGPPATMTIRAKPADMRQEARSTRSVAYEDTSLAAIVEKVAGRNGWTPACRVEASVPRADQQRESDLHFITRLARHHGASATVKGGTLLVVPRDGGKTASGKSLPVVTLTAQDLSRYSLTFPDRASFAKVKTKTHDTKTGQPVVIELPNPDSTAAQTGGEHVGRHSYRLQKRPEPPPRRDSMDSTGPPPPAR</sequence>
<dbReference type="Gene3D" id="3.55.50.10">
    <property type="entry name" value="Baseplate protein-like domains"/>
    <property type="match status" value="1"/>
</dbReference>
<dbReference type="InterPro" id="IPR052726">
    <property type="entry name" value="Phage_Baseplate_Hub"/>
</dbReference>
<dbReference type="SUPFAM" id="SSF69279">
    <property type="entry name" value="Phage tail proteins"/>
    <property type="match status" value="1"/>
</dbReference>
<dbReference type="STRING" id="322710.Avin_32130"/>
<evidence type="ECO:0000313" key="3">
    <source>
        <dbReference type="Proteomes" id="UP000002424"/>
    </source>
</evidence>
<dbReference type="EnsemblBacteria" id="ACO79375">
    <property type="protein sequence ID" value="ACO79375"/>
    <property type="gene ID" value="Avin_32130"/>
</dbReference>
<dbReference type="OrthoDB" id="4070623at2"/>